<proteinExistence type="predicted"/>
<dbReference type="PANTHER" id="PTHR42923">
    <property type="entry name" value="PROTOPORPHYRINOGEN OXIDASE"/>
    <property type="match status" value="1"/>
</dbReference>
<dbReference type="SUPFAM" id="SSF51905">
    <property type="entry name" value="FAD/NAD(P)-binding domain"/>
    <property type="match status" value="1"/>
</dbReference>
<evidence type="ECO:0000256" key="1">
    <source>
        <dbReference type="ARBA" id="ARBA00001974"/>
    </source>
</evidence>
<dbReference type="GO" id="GO:0016491">
    <property type="term" value="F:oxidoreductase activity"/>
    <property type="evidence" value="ECO:0007669"/>
    <property type="project" value="UniProtKB-KW"/>
</dbReference>
<reference evidence="5 7" key="3">
    <citation type="journal article" date="2021" name="BMC Genomics">
        <title>Genome-resolved metagenome and metatranscriptome analyses of thermophilic composting reveal key bacterial players and their metabolic interactions.</title>
        <authorList>
            <person name="Braga L.P.P."/>
            <person name="Pereira R.V."/>
            <person name="Martins L.F."/>
            <person name="Moura L.M.S."/>
            <person name="Sanchez F.B."/>
            <person name="Patane J.S.L."/>
            <person name="da Silva A.M."/>
            <person name="Setubal J.C."/>
        </authorList>
    </citation>
    <scope>NUCLEOTIDE SEQUENCE [LARGE SCALE GENOMIC DNA]</scope>
    <source>
        <strain evidence="5">ZC4RG45</strain>
    </source>
</reference>
<evidence type="ECO:0000313" key="5">
    <source>
        <dbReference type="EMBL" id="MFO7192784.1"/>
    </source>
</evidence>
<name>A0A2W4LJC4_9PSEU</name>
<dbReference type="EMBL" id="QGUI02000130">
    <property type="protein sequence ID" value="MFO7192784.1"/>
    <property type="molecule type" value="Genomic_DNA"/>
</dbReference>
<sequence length="453" mass="49237">MYDAVVIGGGLAGLAAAHRLRHRDILLLEKGTRFGGRIRSERRGPYWLNWGAHVYNGPGSATGALTDAIGIDSVPVPGTLTGLAMNGKVITSGPVASYPFRVPMSWRDRAAVVRAGIKVRLAVMRYSKVCAPRDGEDYRVRQQRIYDFLGDRTFTDFVGQLPADADALFRPTVSRSAGDPEQISAGAGVGYFQLVWSRTGGLSRNIVGGPSTLTETLGASLGPAAKLQAEAHEVVHAKDHVVVRYQHAGKEHEIKARYAVLAIPAPIAHRIAPDLEADVRAALSKIVYGPYVSVAILTNESTPQVWDDAYAIATPKRAFNVFFNMSNTIRAIERSRGRGSSIMVFSPAQLARALLDKSDDEILDVYYRDLDDIFPGFPSLVEEAHVQRWPQGLAYCFPRRGELQPTLTRRSSRIMLAGDYLGTWYTETAVQSGFAAAQDILSALAVPATSIAS</sequence>
<dbReference type="AlphaFoldDB" id="A0A2W4LJC4"/>
<accession>A0A2W4LJC4</accession>
<dbReference type="PRINTS" id="PR00757">
    <property type="entry name" value="AMINEOXDASEF"/>
</dbReference>
<comment type="cofactor">
    <cofactor evidence="1">
        <name>FAD</name>
        <dbReference type="ChEBI" id="CHEBI:57692"/>
    </cofactor>
</comment>
<dbReference type="InterPro" id="IPR002937">
    <property type="entry name" value="Amino_oxidase"/>
</dbReference>
<feature type="binding site" evidence="3">
    <location>
        <position position="345"/>
    </location>
    <ligand>
        <name>substrate</name>
    </ligand>
</feature>
<evidence type="ECO:0000256" key="3">
    <source>
        <dbReference type="PIRSR" id="PIRSR601613-1"/>
    </source>
</evidence>
<evidence type="ECO:0000256" key="2">
    <source>
        <dbReference type="ARBA" id="ARBA00023002"/>
    </source>
</evidence>
<evidence type="ECO:0000313" key="7">
    <source>
        <dbReference type="Proteomes" id="UP000249324"/>
    </source>
</evidence>
<comment type="caution">
    <text evidence="6">The sequence shown here is derived from an EMBL/GenBank/DDBJ whole genome shotgun (WGS) entry which is preliminary data.</text>
</comment>
<feature type="domain" description="Amine oxidase" evidence="4">
    <location>
        <begin position="11"/>
        <end position="441"/>
    </location>
</feature>
<reference evidence="5" key="4">
    <citation type="submission" date="2023-08" db="EMBL/GenBank/DDBJ databases">
        <authorList>
            <person name="Guima S.E.S."/>
            <person name="Martins L.F."/>
            <person name="Silva A.M."/>
            <person name="Setubal J.C."/>
        </authorList>
    </citation>
    <scope>NUCLEOTIDE SEQUENCE</scope>
    <source>
        <strain evidence="5">ZC4RG45</strain>
    </source>
</reference>
<dbReference type="Proteomes" id="UP000249324">
    <property type="component" value="Unassembled WGS sequence"/>
</dbReference>
<gene>
    <name evidence="5" type="ORF">DIU77_011135</name>
    <name evidence="6" type="ORF">DIU77_11875</name>
</gene>
<dbReference type="EMBL" id="QGUI01000446">
    <property type="protein sequence ID" value="PZM95766.1"/>
    <property type="molecule type" value="Genomic_DNA"/>
</dbReference>
<organism evidence="6">
    <name type="scientific">Thermocrispum agreste</name>
    <dbReference type="NCBI Taxonomy" id="37925"/>
    <lineage>
        <taxon>Bacteria</taxon>
        <taxon>Bacillati</taxon>
        <taxon>Actinomycetota</taxon>
        <taxon>Actinomycetes</taxon>
        <taxon>Pseudonocardiales</taxon>
        <taxon>Pseudonocardiaceae</taxon>
        <taxon>Thermocrispum</taxon>
    </lineage>
</organism>
<dbReference type="Pfam" id="PF01593">
    <property type="entry name" value="Amino_oxidase"/>
    <property type="match status" value="1"/>
</dbReference>
<dbReference type="Gene3D" id="3.50.50.60">
    <property type="entry name" value="FAD/NAD(P)-binding domain"/>
    <property type="match status" value="1"/>
</dbReference>
<protein>
    <submittedName>
        <fullName evidence="6">FAD-binding protein</fullName>
    </submittedName>
    <submittedName>
        <fullName evidence="5">FAD-dependent oxidoreductase</fullName>
    </submittedName>
</protein>
<dbReference type="STRING" id="1111738.GCA_000427905_03510"/>
<reference evidence="6" key="1">
    <citation type="submission" date="2018-05" db="EMBL/GenBank/DDBJ databases">
        <authorList>
            <person name="Lanie J.A."/>
            <person name="Ng W.-L."/>
            <person name="Kazmierczak K.M."/>
            <person name="Andrzejewski T.M."/>
            <person name="Davidsen T.M."/>
            <person name="Wayne K.J."/>
            <person name="Tettelin H."/>
            <person name="Glass J.I."/>
            <person name="Rusch D."/>
            <person name="Podicherti R."/>
            <person name="Tsui H.-C.T."/>
            <person name="Winkler M.E."/>
        </authorList>
    </citation>
    <scope>NUCLEOTIDE SEQUENCE</scope>
    <source>
        <strain evidence="6">ZC4RG45</strain>
    </source>
</reference>
<evidence type="ECO:0000313" key="6">
    <source>
        <dbReference type="EMBL" id="PZM95766.1"/>
    </source>
</evidence>
<dbReference type="InterPro" id="IPR050464">
    <property type="entry name" value="Zeta_carotene_desat/Oxidored"/>
</dbReference>
<reference evidence="5" key="2">
    <citation type="submission" date="2018-05" db="EMBL/GenBank/DDBJ databases">
        <authorList>
            <person name="Moura L."/>
            <person name="Setubal J.C."/>
        </authorList>
    </citation>
    <scope>NUCLEOTIDE SEQUENCE</scope>
    <source>
        <strain evidence="5">ZC4RG45</strain>
    </source>
</reference>
<dbReference type="InterPro" id="IPR036188">
    <property type="entry name" value="FAD/NAD-bd_sf"/>
</dbReference>
<evidence type="ECO:0000259" key="4">
    <source>
        <dbReference type="Pfam" id="PF01593"/>
    </source>
</evidence>
<dbReference type="InterPro" id="IPR001613">
    <property type="entry name" value="Flavin_amine_oxidase"/>
</dbReference>
<keyword evidence="2" id="KW-0560">Oxidoreductase</keyword>